<reference evidence="2 3" key="1">
    <citation type="submission" date="2020-08" db="EMBL/GenBank/DDBJ databases">
        <title>Genomic Encyclopedia of Type Strains, Phase IV (KMG-IV): sequencing the most valuable type-strain genomes for metagenomic binning, comparative biology and taxonomic classification.</title>
        <authorList>
            <person name="Goeker M."/>
        </authorList>
    </citation>
    <scope>NUCLEOTIDE SEQUENCE [LARGE SCALE GENOMIC DNA]</scope>
    <source>
        <strain evidence="2 3">DSM 4737</strain>
    </source>
</reference>
<sequence>MTNKLILALLLATLAGTAAAQAPAMTVRQFVDIAGSTPRNPLSLMRPSVRRAWDTMEGSINAARAEEAQARASRQTPPFCIPGTTNISPNDFIARMRAVPPAQQDQSVNRAVRSWMVERFPCR</sequence>
<dbReference type="EMBL" id="JACHOR010000001">
    <property type="protein sequence ID" value="MBB5745167.1"/>
    <property type="molecule type" value="Genomic_DNA"/>
</dbReference>
<dbReference type="RefSeq" id="WP_183212087.1">
    <property type="nucleotide sequence ID" value="NZ_JACHOR010000001.1"/>
</dbReference>
<keyword evidence="1" id="KW-0732">Signal</keyword>
<organism evidence="2 3">
    <name type="scientific">Brevundimonas variabilis</name>
    <dbReference type="NCBI Taxonomy" id="74312"/>
    <lineage>
        <taxon>Bacteria</taxon>
        <taxon>Pseudomonadati</taxon>
        <taxon>Pseudomonadota</taxon>
        <taxon>Alphaproteobacteria</taxon>
        <taxon>Caulobacterales</taxon>
        <taxon>Caulobacteraceae</taxon>
        <taxon>Brevundimonas</taxon>
    </lineage>
</organism>
<keyword evidence="3" id="KW-1185">Reference proteome</keyword>
<evidence type="ECO:0000313" key="2">
    <source>
        <dbReference type="EMBL" id="MBB5745167.1"/>
    </source>
</evidence>
<name>A0A7W9FDE1_9CAUL</name>
<dbReference type="Proteomes" id="UP000545037">
    <property type="component" value="Unassembled WGS sequence"/>
</dbReference>
<dbReference type="AlphaFoldDB" id="A0A7W9FDE1"/>
<evidence type="ECO:0000313" key="3">
    <source>
        <dbReference type="Proteomes" id="UP000545037"/>
    </source>
</evidence>
<evidence type="ECO:0000256" key="1">
    <source>
        <dbReference type="SAM" id="SignalP"/>
    </source>
</evidence>
<evidence type="ECO:0008006" key="4">
    <source>
        <dbReference type="Google" id="ProtNLM"/>
    </source>
</evidence>
<feature type="signal peptide" evidence="1">
    <location>
        <begin position="1"/>
        <end position="20"/>
    </location>
</feature>
<feature type="chain" id="PRO_5031127721" description="Rap1a immunity protein domain-containing protein" evidence="1">
    <location>
        <begin position="21"/>
        <end position="123"/>
    </location>
</feature>
<comment type="caution">
    <text evidence="2">The sequence shown here is derived from an EMBL/GenBank/DDBJ whole genome shotgun (WGS) entry which is preliminary data.</text>
</comment>
<accession>A0A7W9FDE1</accession>
<proteinExistence type="predicted"/>
<gene>
    <name evidence="2" type="ORF">GGR13_000739</name>
</gene>
<protein>
    <recommendedName>
        <fullName evidence="4">Rap1a immunity protein domain-containing protein</fullName>
    </recommendedName>
</protein>